<reference evidence="7" key="1">
    <citation type="journal article" date="2019" name="Int. J. Syst. Evol. Microbiol.">
        <title>The Global Catalogue of Microorganisms (GCM) 10K type strain sequencing project: providing services to taxonomists for standard genome sequencing and annotation.</title>
        <authorList>
            <consortium name="The Broad Institute Genomics Platform"/>
            <consortium name="The Broad Institute Genome Sequencing Center for Infectious Disease"/>
            <person name="Wu L."/>
            <person name="Ma J."/>
        </authorList>
    </citation>
    <scope>NUCLEOTIDE SEQUENCE [LARGE SCALE GENOMIC DNA]</scope>
    <source>
        <strain evidence="7">JCM 19015</strain>
    </source>
</reference>
<dbReference type="PANTHER" id="PTHR43214:SF24">
    <property type="entry name" value="TRANSCRIPTIONAL REGULATORY PROTEIN NARL-RELATED"/>
    <property type="match status" value="1"/>
</dbReference>
<evidence type="ECO:0000313" key="7">
    <source>
        <dbReference type="Proteomes" id="UP001500121"/>
    </source>
</evidence>
<dbReference type="Proteomes" id="UP001500121">
    <property type="component" value="Unassembled WGS sequence"/>
</dbReference>
<sequence>MSPEPIRVLLADADALQREGWRRIVDAQPDLEVVAEVPDGVQALAVLRRVPVDVAVVDARMPRLGGVQVTATVATDARIRLTQHAPVTRVVLVTATDLDRFATSGREAGADRVLYKDAEPEVLLRAIRDAGALRRVPPA</sequence>
<dbReference type="PROSITE" id="PS50110">
    <property type="entry name" value="RESPONSE_REGULATORY"/>
    <property type="match status" value="1"/>
</dbReference>
<accession>A0ABP8Z290</accession>
<organism evidence="6 7">
    <name type="scientific">Amnibacterium soli</name>
    <dbReference type="NCBI Taxonomy" id="1282736"/>
    <lineage>
        <taxon>Bacteria</taxon>
        <taxon>Bacillati</taxon>
        <taxon>Actinomycetota</taxon>
        <taxon>Actinomycetes</taxon>
        <taxon>Micrococcales</taxon>
        <taxon>Microbacteriaceae</taxon>
        <taxon>Amnibacterium</taxon>
    </lineage>
</organism>
<dbReference type="EMBL" id="BAABLP010000002">
    <property type="protein sequence ID" value="GAA4744416.1"/>
    <property type="molecule type" value="Genomic_DNA"/>
</dbReference>
<evidence type="ECO:0000256" key="3">
    <source>
        <dbReference type="ARBA" id="ARBA00023163"/>
    </source>
</evidence>
<evidence type="ECO:0000313" key="6">
    <source>
        <dbReference type="EMBL" id="GAA4744416.1"/>
    </source>
</evidence>
<evidence type="ECO:0000256" key="2">
    <source>
        <dbReference type="ARBA" id="ARBA00023125"/>
    </source>
</evidence>
<keyword evidence="7" id="KW-1185">Reference proteome</keyword>
<dbReference type="PANTHER" id="PTHR43214">
    <property type="entry name" value="TWO-COMPONENT RESPONSE REGULATOR"/>
    <property type="match status" value="1"/>
</dbReference>
<dbReference type="CDD" id="cd17535">
    <property type="entry name" value="REC_NarL-like"/>
    <property type="match status" value="1"/>
</dbReference>
<keyword evidence="1" id="KW-0805">Transcription regulation</keyword>
<proteinExistence type="predicted"/>
<feature type="domain" description="Response regulatory" evidence="5">
    <location>
        <begin position="7"/>
        <end position="131"/>
    </location>
</feature>
<evidence type="ECO:0000259" key="5">
    <source>
        <dbReference type="PROSITE" id="PS50110"/>
    </source>
</evidence>
<evidence type="ECO:0000256" key="1">
    <source>
        <dbReference type="ARBA" id="ARBA00023015"/>
    </source>
</evidence>
<dbReference type="InterPro" id="IPR058245">
    <property type="entry name" value="NreC/VraR/RcsB-like_REC"/>
</dbReference>
<protein>
    <recommendedName>
        <fullName evidence="5">Response regulatory domain-containing protein</fullName>
    </recommendedName>
</protein>
<keyword evidence="3" id="KW-0804">Transcription</keyword>
<dbReference type="SUPFAM" id="SSF52172">
    <property type="entry name" value="CheY-like"/>
    <property type="match status" value="1"/>
</dbReference>
<keyword evidence="4" id="KW-0597">Phosphoprotein</keyword>
<evidence type="ECO:0000256" key="4">
    <source>
        <dbReference type="PROSITE-ProRule" id="PRU00169"/>
    </source>
</evidence>
<feature type="modified residue" description="4-aspartylphosphate" evidence="4">
    <location>
        <position position="58"/>
    </location>
</feature>
<keyword evidence="2" id="KW-0238">DNA-binding</keyword>
<dbReference type="InterPro" id="IPR039420">
    <property type="entry name" value="WalR-like"/>
</dbReference>
<dbReference type="Gene3D" id="3.40.50.2300">
    <property type="match status" value="1"/>
</dbReference>
<dbReference type="SMART" id="SM00448">
    <property type="entry name" value="REC"/>
    <property type="match status" value="1"/>
</dbReference>
<name>A0ABP8Z290_9MICO</name>
<comment type="caution">
    <text evidence="6">The sequence shown here is derived from an EMBL/GenBank/DDBJ whole genome shotgun (WGS) entry which is preliminary data.</text>
</comment>
<gene>
    <name evidence="6" type="ORF">GCM10025783_15110</name>
</gene>
<dbReference type="InterPro" id="IPR001789">
    <property type="entry name" value="Sig_transdc_resp-reg_receiver"/>
</dbReference>
<dbReference type="Pfam" id="PF00072">
    <property type="entry name" value="Response_reg"/>
    <property type="match status" value="1"/>
</dbReference>
<dbReference type="InterPro" id="IPR011006">
    <property type="entry name" value="CheY-like_superfamily"/>
</dbReference>